<dbReference type="InterPro" id="IPR043504">
    <property type="entry name" value="Peptidase_S1_PA_chymotrypsin"/>
</dbReference>
<dbReference type="Gene3D" id="2.40.10.10">
    <property type="entry name" value="Trypsin-like serine proteases"/>
    <property type="match status" value="1"/>
</dbReference>
<accession>A0A9N9IN26</accession>
<feature type="non-terminal residue" evidence="1">
    <location>
        <position position="191"/>
    </location>
</feature>
<gene>
    <name evidence="1" type="ORF">RFULGI_LOCUS13010</name>
</gene>
<dbReference type="OrthoDB" id="2361256at2759"/>
<reference evidence="1" key="1">
    <citation type="submission" date="2021-06" db="EMBL/GenBank/DDBJ databases">
        <authorList>
            <person name="Kallberg Y."/>
            <person name="Tangrot J."/>
            <person name="Rosling A."/>
        </authorList>
    </citation>
    <scope>NUCLEOTIDE SEQUENCE</scope>
    <source>
        <strain evidence="1">IN212</strain>
    </source>
</reference>
<feature type="non-terminal residue" evidence="1">
    <location>
        <position position="1"/>
    </location>
</feature>
<sequence length="191" mass="21597">TQYYPSDNVLFYIDIQLNNVVVHLGGLGGKPDGYYEKFVKAIKKYDPIIWHEPKIPKTSNLPRAINDNEIDHNIRRNNIQPILLNGDEILFIHGRCSVGFVGKKADDDRDMLVTAGHCFSQESLDPRVVISSNHDEILLGNPVRISHEPHDFALVGIMKNSKVKLSPNIRNKNSEQFAELFINGSETLSSY</sequence>
<keyword evidence="2" id="KW-1185">Reference proteome</keyword>
<dbReference type="AlphaFoldDB" id="A0A9N9IN26"/>
<name>A0A9N9IN26_9GLOM</name>
<proteinExistence type="predicted"/>
<dbReference type="InterPro" id="IPR009003">
    <property type="entry name" value="Peptidase_S1_PA"/>
</dbReference>
<dbReference type="Proteomes" id="UP000789396">
    <property type="component" value="Unassembled WGS sequence"/>
</dbReference>
<comment type="caution">
    <text evidence="1">The sequence shown here is derived from an EMBL/GenBank/DDBJ whole genome shotgun (WGS) entry which is preliminary data.</text>
</comment>
<evidence type="ECO:0000313" key="2">
    <source>
        <dbReference type="Proteomes" id="UP000789396"/>
    </source>
</evidence>
<organism evidence="1 2">
    <name type="scientific">Racocetra fulgida</name>
    <dbReference type="NCBI Taxonomy" id="60492"/>
    <lineage>
        <taxon>Eukaryota</taxon>
        <taxon>Fungi</taxon>
        <taxon>Fungi incertae sedis</taxon>
        <taxon>Mucoromycota</taxon>
        <taxon>Glomeromycotina</taxon>
        <taxon>Glomeromycetes</taxon>
        <taxon>Diversisporales</taxon>
        <taxon>Gigasporaceae</taxon>
        <taxon>Racocetra</taxon>
    </lineage>
</organism>
<evidence type="ECO:0000313" key="1">
    <source>
        <dbReference type="EMBL" id="CAG8742899.1"/>
    </source>
</evidence>
<dbReference type="EMBL" id="CAJVPZ010032868">
    <property type="protein sequence ID" value="CAG8742899.1"/>
    <property type="molecule type" value="Genomic_DNA"/>
</dbReference>
<protein>
    <submittedName>
        <fullName evidence="1">5062_t:CDS:1</fullName>
    </submittedName>
</protein>
<dbReference type="SUPFAM" id="SSF50494">
    <property type="entry name" value="Trypsin-like serine proteases"/>
    <property type="match status" value="1"/>
</dbReference>